<comment type="caution">
    <text evidence="1">The sequence shown here is derived from an EMBL/GenBank/DDBJ whole genome shotgun (WGS) entry which is preliminary data.</text>
</comment>
<sequence length="59" mass="6376">MTNAHYSDILGMGSSEIATWFHIRKLLKVLVVLRGVSGWQAGALCDAVTDDFGNLVKVA</sequence>
<dbReference type="AlphaFoldDB" id="A0A4V1MS24"/>
<dbReference type="EMBL" id="PYAL01000004">
    <property type="protein sequence ID" value="RXN87990.1"/>
    <property type="molecule type" value="Genomic_DNA"/>
</dbReference>
<accession>A0A4V1MS24</accession>
<protein>
    <submittedName>
        <fullName evidence="1">Uncharacterized protein</fullName>
    </submittedName>
</protein>
<dbReference type="RefSeq" id="WP_129151359.1">
    <property type="nucleotide sequence ID" value="NZ_JBHSDO010000011.1"/>
</dbReference>
<reference evidence="1 2" key="1">
    <citation type="journal article" date="2017" name="Int. J. Syst. Evol. Microbiol.">
        <title>Achromobacter aloeverae sp. nov., isolated from the root of Aloe vera (L.) Burm.f.</title>
        <authorList>
            <person name="Kuncharoen N."/>
            <person name="Muramatsu Y."/>
            <person name="Shibata C."/>
            <person name="Kamakura Y."/>
            <person name="Nakagawa Y."/>
            <person name="Tanasupawat S."/>
        </authorList>
    </citation>
    <scope>NUCLEOTIDE SEQUENCE [LARGE SCALE GENOMIC DNA]</scope>
    <source>
        <strain evidence="1 2">AVA-1</strain>
    </source>
</reference>
<dbReference type="Proteomes" id="UP000290849">
    <property type="component" value="Unassembled WGS sequence"/>
</dbReference>
<name>A0A4V1MS24_9BURK</name>
<evidence type="ECO:0000313" key="2">
    <source>
        <dbReference type="Proteomes" id="UP000290849"/>
    </source>
</evidence>
<organism evidence="1 2">
    <name type="scientific">Achromobacter aloeverae</name>
    <dbReference type="NCBI Taxonomy" id="1750518"/>
    <lineage>
        <taxon>Bacteria</taxon>
        <taxon>Pseudomonadati</taxon>
        <taxon>Pseudomonadota</taxon>
        <taxon>Betaproteobacteria</taxon>
        <taxon>Burkholderiales</taxon>
        <taxon>Alcaligenaceae</taxon>
        <taxon>Achromobacter</taxon>
    </lineage>
</organism>
<evidence type="ECO:0000313" key="1">
    <source>
        <dbReference type="EMBL" id="RXN87990.1"/>
    </source>
</evidence>
<keyword evidence="2" id="KW-1185">Reference proteome</keyword>
<gene>
    <name evidence="1" type="ORF">C7R54_15550</name>
</gene>
<proteinExistence type="predicted"/>